<reference evidence="5" key="1">
    <citation type="journal article" date="2019" name="Int. J. Syst. Evol. Microbiol.">
        <title>The Global Catalogue of Microorganisms (GCM) 10K type strain sequencing project: providing services to taxonomists for standard genome sequencing and annotation.</title>
        <authorList>
            <consortium name="The Broad Institute Genomics Platform"/>
            <consortium name="The Broad Institute Genome Sequencing Center for Infectious Disease"/>
            <person name="Wu L."/>
            <person name="Ma J."/>
        </authorList>
    </citation>
    <scope>NUCLEOTIDE SEQUENCE [LARGE SCALE GENOMIC DNA]</scope>
    <source>
        <strain evidence="5">CGMCC 1.5362</strain>
    </source>
</reference>
<accession>A0ABQ2FC25</accession>
<comment type="caution">
    <text evidence="4">The sequence shown here is derived from an EMBL/GenBank/DDBJ whole genome shotgun (WGS) entry which is preliminary data.</text>
</comment>
<evidence type="ECO:0000259" key="3">
    <source>
        <dbReference type="Pfam" id="PF09990"/>
    </source>
</evidence>
<keyword evidence="2" id="KW-1133">Transmembrane helix</keyword>
<keyword evidence="2" id="KW-0812">Transmembrane</keyword>
<evidence type="ECO:0000313" key="5">
    <source>
        <dbReference type="Proteomes" id="UP000662111"/>
    </source>
</evidence>
<proteinExistence type="predicted"/>
<evidence type="ECO:0000313" key="4">
    <source>
        <dbReference type="EMBL" id="GGK78816.1"/>
    </source>
</evidence>
<name>A0ABQ2FC25_9MICO</name>
<organism evidence="4 5">
    <name type="scientific">Ornithinimicrobium pekingense</name>
    <dbReference type="NCBI Taxonomy" id="384677"/>
    <lineage>
        <taxon>Bacteria</taxon>
        <taxon>Bacillati</taxon>
        <taxon>Actinomycetota</taxon>
        <taxon>Actinomycetes</taxon>
        <taxon>Micrococcales</taxon>
        <taxon>Ornithinimicrobiaceae</taxon>
        <taxon>Ornithinimicrobium</taxon>
    </lineage>
</organism>
<dbReference type="InterPro" id="IPR019251">
    <property type="entry name" value="DUF2231_TM"/>
</dbReference>
<evidence type="ECO:0000256" key="2">
    <source>
        <dbReference type="SAM" id="Phobius"/>
    </source>
</evidence>
<dbReference type="EMBL" id="BMLB01000006">
    <property type="protein sequence ID" value="GGK78816.1"/>
    <property type="molecule type" value="Genomic_DNA"/>
</dbReference>
<sequence>MTADGRGSLRGAGERGPPYIAGMSTQPPNSDSSPLTGVTERIESAEALDGLAGRIGHAADALVSDPDRASLLRSGPLGHALHPVMTDIPLGAWMSAAVLDWTGGPAMRPATQRLVGLGNAAYLPTAITGLAEFAGLDARSKRVASVHAVANNIALGLNVASWFARRSDRHGLGRVLTAGAMTVGGFGAFLGGHLAIGMKAGSHDPRIARSSGHAPGEGIPV</sequence>
<feature type="compositionally biased region" description="Polar residues" evidence="1">
    <location>
        <begin position="23"/>
        <end position="36"/>
    </location>
</feature>
<feature type="domain" description="DUF2231" evidence="3">
    <location>
        <begin position="78"/>
        <end position="201"/>
    </location>
</feature>
<gene>
    <name evidence="4" type="ORF">GCM10011509_29170</name>
</gene>
<feature type="region of interest" description="Disordered" evidence="1">
    <location>
        <begin position="1"/>
        <end position="36"/>
    </location>
</feature>
<keyword evidence="2" id="KW-0472">Membrane</keyword>
<feature type="transmembrane region" description="Helical" evidence="2">
    <location>
        <begin position="175"/>
        <end position="196"/>
    </location>
</feature>
<evidence type="ECO:0000256" key="1">
    <source>
        <dbReference type="SAM" id="MobiDB-lite"/>
    </source>
</evidence>
<protein>
    <recommendedName>
        <fullName evidence="3">DUF2231 domain-containing protein</fullName>
    </recommendedName>
</protein>
<keyword evidence="5" id="KW-1185">Reference proteome</keyword>
<dbReference type="Proteomes" id="UP000662111">
    <property type="component" value="Unassembled WGS sequence"/>
</dbReference>
<dbReference type="Pfam" id="PF09990">
    <property type="entry name" value="DUF2231"/>
    <property type="match status" value="1"/>
</dbReference>